<keyword evidence="2" id="KW-1185">Reference proteome</keyword>
<protein>
    <submittedName>
        <fullName evidence="1">Uncharacterized protein</fullName>
    </submittedName>
</protein>
<proteinExistence type="predicted"/>
<evidence type="ECO:0000313" key="1">
    <source>
        <dbReference type="EMBL" id="KAH6935247.1"/>
    </source>
</evidence>
<sequence length="500" mass="56092">MAPEIDQHQPRPTSVPGHGENEGCQVSQFYNDREVLITGGTGFVGKVLLEKLLRSCSGLKRVYLLVRNKKGQRPQARLEEMFGSQVFDRLKKEQPGAFAKVTAVAGDLVQPGLGLGASDRATLVHNVSVVFHSGAVIKFNETFRKAYEVNVLGTKRVMELCRQMPGIHALVHVSTAYCNCDKLDVHEVIYPPCEDLQEFMEYCESAAECVQDTTEGGLFGHPNTYTLSKIMAEYLLLEKRENVPVSIVRPSTIAASLREPLPGWVDNYNGITGITVALGLGLLPSLLAKKEDLVDIVPVDIVANTLICAAWRTATTRQTYVKAYHCTSGTLKQQTWSELVDSMQTAIVKYPLPDAVCYPKFTVTRSQLWYDINLYCKRFVPAQAADLALQLMRREPRFVRHYTKTFNIDMRSVDWYPYWDQCLLGIRKHLFKAEVSELSKARKRLTWLYARRLSLKVFLIGLVCPLLATQTAWDIGSMATLLGLQFTEPLCAIADLPPKL</sequence>
<evidence type="ECO:0000313" key="2">
    <source>
        <dbReference type="Proteomes" id="UP000821845"/>
    </source>
</evidence>
<organism evidence="1 2">
    <name type="scientific">Hyalomma asiaticum</name>
    <name type="common">Tick</name>
    <dbReference type="NCBI Taxonomy" id="266040"/>
    <lineage>
        <taxon>Eukaryota</taxon>
        <taxon>Metazoa</taxon>
        <taxon>Ecdysozoa</taxon>
        <taxon>Arthropoda</taxon>
        <taxon>Chelicerata</taxon>
        <taxon>Arachnida</taxon>
        <taxon>Acari</taxon>
        <taxon>Parasitiformes</taxon>
        <taxon>Ixodida</taxon>
        <taxon>Ixodoidea</taxon>
        <taxon>Ixodidae</taxon>
        <taxon>Hyalomminae</taxon>
        <taxon>Hyalomma</taxon>
    </lineage>
</organism>
<name>A0ACB7SMG3_HYAAI</name>
<reference evidence="1" key="1">
    <citation type="submission" date="2020-05" db="EMBL/GenBank/DDBJ databases">
        <title>Large-scale comparative analyses of tick genomes elucidate their genetic diversity and vector capacities.</title>
        <authorList>
            <person name="Jia N."/>
            <person name="Wang J."/>
            <person name="Shi W."/>
            <person name="Du L."/>
            <person name="Sun Y."/>
            <person name="Zhan W."/>
            <person name="Jiang J."/>
            <person name="Wang Q."/>
            <person name="Zhang B."/>
            <person name="Ji P."/>
            <person name="Sakyi L.B."/>
            <person name="Cui X."/>
            <person name="Yuan T."/>
            <person name="Jiang B."/>
            <person name="Yang W."/>
            <person name="Lam T.T.-Y."/>
            <person name="Chang Q."/>
            <person name="Ding S."/>
            <person name="Wang X."/>
            <person name="Zhu J."/>
            <person name="Ruan X."/>
            <person name="Zhao L."/>
            <person name="Wei J."/>
            <person name="Que T."/>
            <person name="Du C."/>
            <person name="Cheng J."/>
            <person name="Dai P."/>
            <person name="Han X."/>
            <person name="Huang E."/>
            <person name="Gao Y."/>
            <person name="Liu J."/>
            <person name="Shao H."/>
            <person name="Ye R."/>
            <person name="Li L."/>
            <person name="Wei W."/>
            <person name="Wang X."/>
            <person name="Wang C."/>
            <person name="Yang T."/>
            <person name="Huo Q."/>
            <person name="Li W."/>
            <person name="Guo W."/>
            <person name="Chen H."/>
            <person name="Zhou L."/>
            <person name="Ni X."/>
            <person name="Tian J."/>
            <person name="Zhou Y."/>
            <person name="Sheng Y."/>
            <person name="Liu T."/>
            <person name="Pan Y."/>
            <person name="Xia L."/>
            <person name="Li J."/>
            <person name="Zhao F."/>
            <person name="Cao W."/>
        </authorList>
    </citation>
    <scope>NUCLEOTIDE SEQUENCE</scope>
    <source>
        <strain evidence="1">Hyas-2018</strain>
    </source>
</reference>
<gene>
    <name evidence="1" type="ORF">HPB50_004816</name>
</gene>
<dbReference type="EMBL" id="CM023483">
    <property type="protein sequence ID" value="KAH6935247.1"/>
    <property type="molecule type" value="Genomic_DNA"/>
</dbReference>
<accession>A0ACB7SMG3</accession>
<comment type="caution">
    <text evidence="1">The sequence shown here is derived from an EMBL/GenBank/DDBJ whole genome shotgun (WGS) entry which is preliminary data.</text>
</comment>
<dbReference type="Proteomes" id="UP000821845">
    <property type="component" value="Chromosome 3"/>
</dbReference>